<dbReference type="InterPro" id="IPR001268">
    <property type="entry name" value="NADH_UbQ_OxRdtase_30kDa_su"/>
</dbReference>
<dbReference type="InterPro" id="IPR010218">
    <property type="entry name" value="NADH_DH_suC"/>
</dbReference>
<comment type="subcellular location">
    <subcellularLocation>
        <location evidence="1">Mitochondrion</location>
    </subcellularLocation>
</comment>
<evidence type="ECO:0000256" key="1">
    <source>
        <dbReference type="ARBA" id="ARBA00004173"/>
    </source>
</evidence>
<keyword evidence="3 8" id="KW-0813">Transport</keyword>
<gene>
    <name evidence="11" type="ORF">NEOLI_001826</name>
</gene>
<dbReference type="AlphaFoldDB" id="A0A1U7LK70"/>
<dbReference type="NCBIfam" id="NF004733">
    <property type="entry name" value="PRK06074.1-5"/>
    <property type="match status" value="1"/>
</dbReference>
<dbReference type="HAMAP" id="MF_01357">
    <property type="entry name" value="NDH1_NuoC"/>
    <property type="match status" value="1"/>
</dbReference>
<feature type="domain" description="NADH:ubiquinone oxidoreductase 30kDa subunit" evidence="10">
    <location>
        <begin position="70"/>
        <end position="190"/>
    </location>
</feature>
<evidence type="ECO:0000256" key="3">
    <source>
        <dbReference type="ARBA" id="ARBA00022448"/>
    </source>
</evidence>
<keyword evidence="5 8" id="KW-0520">NAD</keyword>
<dbReference type="InterPro" id="IPR020396">
    <property type="entry name" value="NADH_UbQ_OxRdtase_CS"/>
</dbReference>
<evidence type="ECO:0000313" key="12">
    <source>
        <dbReference type="Proteomes" id="UP000186594"/>
    </source>
</evidence>
<reference evidence="11 12" key="1">
    <citation type="submission" date="2016-04" db="EMBL/GenBank/DDBJ databases">
        <title>Evolutionary innovation and constraint leading to complex multicellularity in the Ascomycota.</title>
        <authorList>
            <person name="Cisse O."/>
            <person name="Nguyen A."/>
            <person name="Hewitt D.A."/>
            <person name="Jedd G."/>
            <person name="Stajich J.E."/>
        </authorList>
    </citation>
    <scope>NUCLEOTIDE SEQUENCE [LARGE SCALE GENOMIC DNA]</scope>
    <source>
        <strain evidence="11 12">DAH-3</strain>
    </source>
</reference>
<evidence type="ECO:0000256" key="9">
    <source>
        <dbReference type="SAM" id="MobiDB-lite"/>
    </source>
</evidence>
<keyword evidence="4 8" id="KW-1278">Translocase</keyword>
<dbReference type="GO" id="GO:0005739">
    <property type="term" value="C:mitochondrion"/>
    <property type="evidence" value="ECO:0007669"/>
    <property type="project" value="UniProtKB-SubCell"/>
</dbReference>
<comment type="caution">
    <text evidence="11">The sequence shown here is derived from an EMBL/GenBank/DDBJ whole genome shotgun (WGS) entry which is preliminary data.</text>
</comment>
<evidence type="ECO:0000256" key="6">
    <source>
        <dbReference type="ARBA" id="ARBA00023075"/>
    </source>
</evidence>
<evidence type="ECO:0000256" key="8">
    <source>
        <dbReference type="RuleBase" id="RU003456"/>
    </source>
</evidence>
<dbReference type="GO" id="GO:0008137">
    <property type="term" value="F:NADH dehydrogenase (ubiquinone) activity"/>
    <property type="evidence" value="ECO:0007669"/>
    <property type="project" value="UniProtKB-EC"/>
</dbReference>
<dbReference type="NCBIfam" id="TIGR01961">
    <property type="entry name" value="NuoC_fam"/>
    <property type="match status" value="1"/>
</dbReference>
<dbReference type="FunFam" id="3.30.460.80:FF:000002">
    <property type="entry name" value="NADH dehydrogenase iron-sulfur protein 3, mitochondrial"/>
    <property type="match status" value="1"/>
</dbReference>
<dbReference type="Gene3D" id="3.30.460.80">
    <property type="entry name" value="NADH:ubiquinone oxidoreductase, 30kDa subunit"/>
    <property type="match status" value="1"/>
</dbReference>
<dbReference type="Pfam" id="PF00329">
    <property type="entry name" value="Complex1_30kDa"/>
    <property type="match status" value="1"/>
</dbReference>
<protein>
    <submittedName>
        <fullName evidence="11">NADH-ubiquinone oxidoreductase 30 subunit, mitochondrial</fullName>
    </submittedName>
</protein>
<dbReference type="InterPro" id="IPR037232">
    <property type="entry name" value="NADH_quin_OxRdtase_su_C/D-like"/>
</dbReference>
<proteinExistence type="inferred from homology"/>
<dbReference type="Proteomes" id="UP000186594">
    <property type="component" value="Unassembled WGS sequence"/>
</dbReference>
<dbReference type="PANTHER" id="PTHR10884:SF14">
    <property type="entry name" value="NADH DEHYDROGENASE [UBIQUINONE] IRON-SULFUR PROTEIN 3, MITOCHONDRIAL"/>
    <property type="match status" value="1"/>
</dbReference>
<dbReference type="OMA" id="PCRKNRF"/>
<dbReference type="OrthoDB" id="37721at2759"/>
<evidence type="ECO:0000259" key="10">
    <source>
        <dbReference type="Pfam" id="PF00329"/>
    </source>
</evidence>
<dbReference type="GO" id="GO:0016020">
    <property type="term" value="C:membrane"/>
    <property type="evidence" value="ECO:0007669"/>
    <property type="project" value="UniProtKB-ARBA"/>
</dbReference>
<accession>A0A1U7LK70</accession>
<keyword evidence="12" id="KW-1185">Reference proteome</keyword>
<dbReference type="SUPFAM" id="SSF143243">
    <property type="entry name" value="Nqo5-like"/>
    <property type="match status" value="1"/>
</dbReference>
<evidence type="ECO:0000313" key="11">
    <source>
        <dbReference type="EMBL" id="OLL23028.1"/>
    </source>
</evidence>
<dbReference type="EMBL" id="LXFE01002362">
    <property type="protein sequence ID" value="OLL23028.1"/>
    <property type="molecule type" value="Genomic_DNA"/>
</dbReference>
<dbReference type="STRING" id="1198029.A0A1U7LK70"/>
<comment type="similarity">
    <text evidence="2 8">Belongs to the complex I 30 kDa subunit family.</text>
</comment>
<organism evidence="11 12">
    <name type="scientific">Neolecta irregularis (strain DAH-3)</name>
    <dbReference type="NCBI Taxonomy" id="1198029"/>
    <lineage>
        <taxon>Eukaryota</taxon>
        <taxon>Fungi</taxon>
        <taxon>Dikarya</taxon>
        <taxon>Ascomycota</taxon>
        <taxon>Taphrinomycotina</taxon>
        <taxon>Neolectales</taxon>
        <taxon>Neolectaceae</taxon>
        <taxon>Neolecta</taxon>
    </lineage>
</organism>
<dbReference type="GO" id="GO:0016651">
    <property type="term" value="F:oxidoreductase activity, acting on NAD(P)H"/>
    <property type="evidence" value="ECO:0007669"/>
    <property type="project" value="InterPro"/>
</dbReference>
<evidence type="ECO:0000256" key="7">
    <source>
        <dbReference type="ARBA" id="ARBA00049551"/>
    </source>
</evidence>
<feature type="region of interest" description="Disordered" evidence="9">
    <location>
        <begin position="229"/>
        <end position="250"/>
    </location>
</feature>
<evidence type="ECO:0000256" key="4">
    <source>
        <dbReference type="ARBA" id="ARBA00022967"/>
    </source>
</evidence>
<dbReference type="PROSITE" id="PS00542">
    <property type="entry name" value="COMPLEX1_30K"/>
    <property type="match status" value="1"/>
</dbReference>
<evidence type="ECO:0000256" key="2">
    <source>
        <dbReference type="ARBA" id="ARBA00007569"/>
    </source>
</evidence>
<comment type="catalytic activity">
    <reaction evidence="7">
        <text>a ubiquinone + NADH + 5 H(+)(in) = a ubiquinol + NAD(+) + 4 H(+)(out)</text>
        <dbReference type="Rhea" id="RHEA:29091"/>
        <dbReference type="Rhea" id="RHEA-COMP:9565"/>
        <dbReference type="Rhea" id="RHEA-COMP:9566"/>
        <dbReference type="ChEBI" id="CHEBI:15378"/>
        <dbReference type="ChEBI" id="CHEBI:16389"/>
        <dbReference type="ChEBI" id="CHEBI:17976"/>
        <dbReference type="ChEBI" id="CHEBI:57540"/>
        <dbReference type="ChEBI" id="CHEBI:57945"/>
        <dbReference type="EC" id="7.1.1.2"/>
    </reaction>
</comment>
<keyword evidence="6 11" id="KW-0830">Ubiquinone</keyword>
<dbReference type="PANTHER" id="PTHR10884">
    <property type="entry name" value="NADH DEHYDROGENASE UBIQUINONE IRON-SULFUR PROTEIN 3"/>
    <property type="match status" value="1"/>
</dbReference>
<evidence type="ECO:0000256" key="5">
    <source>
        <dbReference type="ARBA" id="ARBA00023027"/>
    </source>
</evidence>
<sequence length="250" mass="28836">MACMRPLSRCFSVSARTSVLGAEQRIHLPIVNPADSAPTDRLAKYGMYLMTAFPKYIQLFSLYKDELSLHISPSGLVPIMTFLKYHTNAQFKSVMDIACVDYPTKSNRFEVVYNILSHRWNARLRVKTYANEASSVPSITDLFQGANWYEREAYDMFGVFFSNHPDLRRILTDYGFEGHPLRKDFPLTGYTEVRYDEEKKRVVVEPLQLQQAFRNFEAQSVWEPVGKGVDKVPENMKTAEPKLNEGKKEK</sequence>
<name>A0A1U7LK70_NEOID</name>